<name>A0AAD4G9D7_BOLED</name>
<evidence type="ECO:0000256" key="2">
    <source>
        <dbReference type="ARBA" id="ARBA00011023"/>
    </source>
</evidence>
<feature type="domain" description="Conserved oligomeric complex COG6 N-terminal" evidence="12">
    <location>
        <begin position="119"/>
        <end position="222"/>
    </location>
</feature>
<comment type="function">
    <text evidence="9">Acts as a component of the peripheral membrane COG complex that is involved in intra-Golgi protein trafficking. COG is located at the cis-Golgi, and regulates tethering of retrograde intra-Golgi vesicles and possibly a number of other membrane trafficking events.</text>
</comment>
<evidence type="ECO:0000256" key="8">
    <source>
        <dbReference type="ARBA" id="ARBA00031348"/>
    </source>
</evidence>
<organism evidence="14 15">
    <name type="scientific">Boletus edulis BED1</name>
    <dbReference type="NCBI Taxonomy" id="1328754"/>
    <lineage>
        <taxon>Eukaryota</taxon>
        <taxon>Fungi</taxon>
        <taxon>Dikarya</taxon>
        <taxon>Basidiomycota</taxon>
        <taxon>Agaricomycotina</taxon>
        <taxon>Agaricomycetes</taxon>
        <taxon>Agaricomycetidae</taxon>
        <taxon>Boletales</taxon>
        <taxon>Boletineae</taxon>
        <taxon>Boletaceae</taxon>
        <taxon>Boletoideae</taxon>
        <taxon>Boletus</taxon>
    </lineage>
</organism>
<dbReference type="Pfam" id="PF20653">
    <property type="entry name" value="COG6_C"/>
    <property type="match status" value="1"/>
</dbReference>
<dbReference type="InterPro" id="IPR048369">
    <property type="entry name" value="COG6_C"/>
</dbReference>
<evidence type="ECO:0000256" key="6">
    <source>
        <dbReference type="ARBA" id="ARBA00023034"/>
    </source>
</evidence>
<dbReference type="GO" id="GO:0006891">
    <property type="term" value="P:intra-Golgi vesicle-mediated transport"/>
    <property type="evidence" value="ECO:0007669"/>
    <property type="project" value="UniProtKB-UniRule"/>
</dbReference>
<keyword evidence="4 10" id="KW-0813">Transport</keyword>
<feature type="region of interest" description="Disordered" evidence="11">
    <location>
        <begin position="1"/>
        <end position="32"/>
    </location>
</feature>
<dbReference type="AlphaFoldDB" id="A0AAD4G9D7"/>
<reference evidence="14" key="1">
    <citation type="submission" date="2019-10" db="EMBL/GenBank/DDBJ databases">
        <authorList>
            <consortium name="DOE Joint Genome Institute"/>
            <person name="Kuo A."/>
            <person name="Miyauchi S."/>
            <person name="Kiss E."/>
            <person name="Drula E."/>
            <person name="Kohler A."/>
            <person name="Sanchez-Garcia M."/>
            <person name="Andreopoulos B."/>
            <person name="Barry K.W."/>
            <person name="Bonito G."/>
            <person name="Buee M."/>
            <person name="Carver A."/>
            <person name="Chen C."/>
            <person name="Cichocki N."/>
            <person name="Clum A."/>
            <person name="Culley D."/>
            <person name="Crous P.W."/>
            <person name="Fauchery L."/>
            <person name="Girlanda M."/>
            <person name="Hayes R."/>
            <person name="Keri Z."/>
            <person name="LaButti K."/>
            <person name="Lipzen A."/>
            <person name="Lombard V."/>
            <person name="Magnuson J."/>
            <person name="Maillard F."/>
            <person name="Morin E."/>
            <person name="Murat C."/>
            <person name="Nolan M."/>
            <person name="Ohm R."/>
            <person name="Pangilinan J."/>
            <person name="Pereira M."/>
            <person name="Perotto S."/>
            <person name="Peter M."/>
            <person name="Riley R."/>
            <person name="Sitrit Y."/>
            <person name="Stielow B."/>
            <person name="Szollosi G."/>
            <person name="Zifcakova L."/>
            <person name="Stursova M."/>
            <person name="Spatafora J.W."/>
            <person name="Tedersoo L."/>
            <person name="Vaario L.-M."/>
            <person name="Yamada A."/>
            <person name="Yan M."/>
            <person name="Wang P."/>
            <person name="Xu J."/>
            <person name="Bruns T."/>
            <person name="Baldrian P."/>
            <person name="Vilgalys R."/>
            <person name="Henrissat B."/>
            <person name="Grigoriev I.V."/>
            <person name="Hibbett D."/>
            <person name="Nagy L.G."/>
            <person name="Martin F.M."/>
        </authorList>
    </citation>
    <scope>NUCLEOTIDE SEQUENCE</scope>
    <source>
        <strain evidence="14">BED1</strain>
    </source>
</reference>
<dbReference type="PANTHER" id="PTHR21506:SF0">
    <property type="entry name" value="CONSERVED OLIGOMERIC GOLGI COMPLEX SUBUNIT 6"/>
    <property type="match status" value="1"/>
</dbReference>
<dbReference type="EMBL" id="WHUW01000052">
    <property type="protein sequence ID" value="KAF8431192.1"/>
    <property type="molecule type" value="Genomic_DNA"/>
</dbReference>
<comment type="function">
    <text evidence="10">Acts as component of the peripheral membrane COG complex that is involved in intra-Golgi protein trafficking. COG is located at the cis-Golgi, and regulates tethering of retrograde intra-Golgi vesicles and possibly a number of other membrane trafficking events.</text>
</comment>
<evidence type="ECO:0000259" key="13">
    <source>
        <dbReference type="Pfam" id="PF20653"/>
    </source>
</evidence>
<comment type="subcellular location">
    <subcellularLocation>
        <location evidence="1 10">Golgi apparatus membrane</location>
        <topology evidence="1 10">Peripheral membrane protein</topology>
    </subcellularLocation>
</comment>
<evidence type="ECO:0000259" key="12">
    <source>
        <dbReference type="Pfam" id="PF06419"/>
    </source>
</evidence>
<gene>
    <name evidence="14" type="ORF">L210DRAFT_985990</name>
</gene>
<dbReference type="InterPro" id="IPR010490">
    <property type="entry name" value="COG6"/>
</dbReference>
<comment type="caution">
    <text evidence="14">The sequence shown here is derived from an EMBL/GenBank/DDBJ whole genome shotgun (WGS) entry which is preliminary data.</text>
</comment>
<evidence type="ECO:0000256" key="1">
    <source>
        <dbReference type="ARBA" id="ARBA00004395"/>
    </source>
</evidence>
<feature type="domain" description="Conserved Oligomeric Golgi complex subunit 6 C-terminal" evidence="13">
    <location>
        <begin position="257"/>
        <end position="349"/>
    </location>
</feature>
<keyword evidence="7 10" id="KW-0472">Membrane</keyword>
<evidence type="ECO:0000256" key="4">
    <source>
        <dbReference type="ARBA" id="ARBA00022448"/>
    </source>
</evidence>
<evidence type="ECO:0000256" key="3">
    <source>
        <dbReference type="ARBA" id="ARBA00020973"/>
    </source>
</evidence>
<comment type="subunit">
    <text evidence="10">Component of the conserved oligomeric Golgi complex.</text>
</comment>
<dbReference type="GO" id="GO:0000139">
    <property type="term" value="C:Golgi membrane"/>
    <property type="evidence" value="ECO:0007669"/>
    <property type="project" value="UniProtKB-SubCell"/>
</dbReference>
<dbReference type="InterPro" id="IPR048368">
    <property type="entry name" value="COG6_N"/>
</dbReference>
<evidence type="ECO:0000256" key="5">
    <source>
        <dbReference type="ARBA" id="ARBA00022927"/>
    </source>
</evidence>
<comment type="similarity">
    <text evidence="2 10">Belongs to the COG6 family.</text>
</comment>
<reference evidence="14" key="2">
    <citation type="journal article" date="2020" name="Nat. Commun.">
        <title>Large-scale genome sequencing of mycorrhizal fungi provides insights into the early evolution of symbiotic traits.</title>
        <authorList>
            <person name="Miyauchi S."/>
            <person name="Kiss E."/>
            <person name="Kuo A."/>
            <person name="Drula E."/>
            <person name="Kohler A."/>
            <person name="Sanchez-Garcia M."/>
            <person name="Morin E."/>
            <person name="Andreopoulos B."/>
            <person name="Barry K.W."/>
            <person name="Bonito G."/>
            <person name="Buee M."/>
            <person name="Carver A."/>
            <person name="Chen C."/>
            <person name="Cichocki N."/>
            <person name="Clum A."/>
            <person name="Culley D."/>
            <person name="Crous P.W."/>
            <person name="Fauchery L."/>
            <person name="Girlanda M."/>
            <person name="Hayes R.D."/>
            <person name="Keri Z."/>
            <person name="LaButti K."/>
            <person name="Lipzen A."/>
            <person name="Lombard V."/>
            <person name="Magnuson J."/>
            <person name="Maillard F."/>
            <person name="Murat C."/>
            <person name="Nolan M."/>
            <person name="Ohm R.A."/>
            <person name="Pangilinan J."/>
            <person name="Pereira M.F."/>
            <person name="Perotto S."/>
            <person name="Peter M."/>
            <person name="Pfister S."/>
            <person name="Riley R."/>
            <person name="Sitrit Y."/>
            <person name="Stielow J.B."/>
            <person name="Szollosi G."/>
            <person name="Zifcakova L."/>
            <person name="Stursova M."/>
            <person name="Spatafora J.W."/>
            <person name="Tedersoo L."/>
            <person name="Vaario L.M."/>
            <person name="Yamada A."/>
            <person name="Yan M."/>
            <person name="Wang P."/>
            <person name="Xu J."/>
            <person name="Bruns T."/>
            <person name="Baldrian P."/>
            <person name="Vilgalys R."/>
            <person name="Dunand C."/>
            <person name="Henrissat B."/>
            <person name="Grigoriev I.V."/>
            <person name="Hibbett D."/>
            <person name="Nagy L.G."/>
            <person name="Martin F.M."/>
        </authorList>
    </citation>
    <scope>NUCLEOTIDE SEQUENCE</scope>
    <source>
        <strain evidence="14">BED1</strain>
    </source>
</reference>
<feature type="region of interest" description="Disordered" evidence="11">
    <location>
        <begin position="80"/>
        <end position="121"/>
    </location>
</feature>
<dbReference type="PANTHER" id="PTHR21506">
    <property type="entry name" value="COMPONENT OF OLIGOMERIC GOLGI COMPLEX 6"/>
    <property type="match status" value="1"/>
</dbReference>
<proteinExistence type="inferred from homology"/>
<evidence type="ECO:0000256" key="7">
    <source>
        <dbReference type="ARBA" id="ARBA00023136"/>
    </source>
</evidence>
<accession>A0AAD4G9D7</accession>
<keyword evidence="5 10" id="KW-0653">Protein transport</keyword>
<dbReference type="GO" id="GO:0017119">
    <property type="term" value="C:Golgi transport complex"/>
    <property type="evidence" value="ECO:0007669"/>
    <property type="project" value="UniProtKB-UniRule"/>
</dbReference>
<evidence type="ECO:0000313" key="14">
    <source>
        <dbReference type="EMBL" id="KAF8431192.1"/>
    </source>
</evidence>
<feature type="compositionally biased region" description="Basic and acidic residues" evidence="11">
    <location>
        <begin position="23"/>
        <end position="32"/>
    </location>
</feature>
<dbReference type="Proteomes" id="UP001194468">
    <property type="component" value="Unassembled WGS sequence"/>
</dbReference>
<evidence type="ECO:0000313" key="15">
    <source>
        <dbReference type="Proteomes" id="UP001194468"/>
    </source>
</evidence>
<sequence>MVFHYDSSDPLAVVTAPPPNESPEGKAAREEHEAEVQRISDQIDDELYAERANALETGAATTEALQTLWQIYSTPSASQTQLNANQNAHNNDDDGWSNLDSEGTTPREAPSRHVDGPNETASRAHKNLQQDFENKLVEGSQYFLKVREVDQKLDDLQHIVAEIRQHCGEAEMQLKLTEEASLSLLEQAESLRYGTRETQKSIVLFFLDRFTLNEDEIEAITSHEISLVPHFFSAMNKTKRIQSECRVLMSGEDGPTKAGLDVMATTFLYLEQGYDKIHCWLAFEFRQIRMESQLEVMSVVREAIHRLSEGPELLSQVFCMVIPGYIPIRLLAEARQSTLLALFLDALARTVAHT</sequence>
<keyword evidence="6 10" id="KW-0333">Golgi apparatus</keyword>
<dbReference type="Pfam" id="PF06419">
    <property type="entry name" value="COG6_N"/>
    <property type="match status" value="1"/>
</dbReference>
<evidence type="ECO:0000256" key="10">
    <source>
        <dbReference type="RuleBase" id="RU365075"/>
    </source>
</evidence>
<evidence type="ECO:0000256" key="11">
    <source>
        <dbReference type="SAM" id="MobiDB-lite"/>
    </source>
</evidence>
<protein>
    <recommendedName>
        <fullName evidence="3 10">Conserved oligomeric Golgi complex subunit 6</fullName>
        <shortName evidence="10">COG complex subunit 6</shortName>
    </recommendedName>
    <alternativeName>
        <fullName evidence="8 10">Component of oligomeric Golgi complex 6</fullName>
    </alternativeName>
</protein>
<evidence type="ECO:0000256" key="9">
    <source>
        <dbReference type="ARBA" id="ARBA00043873"/>
    </source>
</evidence>
<keyword evidence="15" id="KW-1185">Reference proteome</keyword>
<dbReference type="GO" id="GO:0015031">
    <property type="term" value="P:protein transport"/>
    <property type="evidence" value="ECO:0007669"/>
    <property type="project" value="UniProtKB-KW"/>
</dbReference>